<dbReference type="Proteomes" id="UP000524404">
    <property type="component" value="Unassembled WGS sequence"/>
</dbReference>
<name>A0A841EP01_9BACT</name>
<dbReference type="GO" id="GO:0003677">
    <property type="term" value="F:DNA binding"/>
    <property type="evidence" value="ECO:0007669"/>
    <property type="project" value="InterPro"/>
</dbReference>
<dbReference type="CDD" id="cd00093">
    <property type="entry name" value="HTH_XRE"/>
    <property type="match status" value="1"/>
</dbReference>
<reference evidence="1 2" key="1">
    <citation type="submission" date="2020-08" db="EMBL/GenBank/DDBJ databases">
        <title>Functional genomics of gut bacteria from endangered species of beetles.</title>
        <authorList>
            <person name="Carlos-Shanley C."/>
        </authorList>
    </citation>
    <scope>NUCLEOTIDE SEQUENCE [LARGE SCALE GENOMIC DNA]</scope>
    <source>
        <strain evidence="1 2">S00070</strain>
    </source>
</reference>
<comment type="caution">
    <text evidence="1">The sequence shown here is derived from an EMBL/GenBank/DDBJ whole genome shotgun (WGS) entry which is preliminary data.</text>
</comment>
<protein>
    <submittedName>
        <fullName evidence="1">Uncharacterized protein</fullName>
    </submittedName>
</protein>
<dbReference type="InterPro" id="IPR001387">
    <property type="entry name" value="Cro/C1-type_HTH"/>
</dbReference>
<gene>
    <name evidence="1" type="ORF">HNP25_002605</name>
</gene>
<dbReference type="InterPro" id="IPR010982">
    <property type="entry name" value="Lambda_DNA-bd_dom_sf"/>
</dbReference>
<dbReference type="EMBL" id="JACHKT010000018">
    <property type="protein sequence ID" value="MBB6003944.1"/>
    <property type="molecule type" value="Genomic_DNA"/>
</dbReference>
<keyword evidence="2" id="KW-1185">Reference proteome</keyword>
<dbReference type="SUPFAM" id="SSF47413">
    <property type="entry name" value="lambda repressor-like DNA-binding domains"/>
    <property type="match status" value="1"/>
</dbReference>
<proteinExistence type="predicted"/>
<dbReference type="AlphaFoldDB" id="A0A841EP01"/>
<evidence type="ECO:0000313" key="2">
    <source>
        <dbReference type="Proteomes" id="UP000524404"/>
    </source>
</evidence>
<evidence type="ECO:0000313" key="1">
    <source>
        <dbReference type="EMBL" id="MBB6003944.1"/>
    </source>
</evidence>
<organism evidence="1 2">
    <name type="scientific">Arcicella rosea</name>
    <dbReference type="NCBI Taxonomy" id="502909"/>
    <lineage>
        <taxon>Bacteria</taxon>
        <taxon>Pseudomonadati</taxon>
        <taxon>Bacteroidota</taxon>
        <taxon>Cytophagia</taxon>
        <taxon>Cytophagales</taxon>
        <taxon>Flectobacillaceae</taxon>
        <taxon>Arcicella</taxon>
    </lineage>
</organism>
<accession>A0A841EP01</accession>
<dbReference type="RefSeq" id="WP_184134660.1">
    <property type="nucleotide sequence ID" value="NZ_JACHKT010000018.1"/>
</dbReference>
<sequence length="158" mass="18163">MKTVIENLHRLTYLNDGQKQSLEVKAQAHLRYSNISFTVMKVTDTELIIQTAQLKHLSENYADMEKLVKVTESVFSPMLYGRKLKVGAKPYVPAPADIVTFDWIKKEMAQQQLKAVELETALGIDKSTLSLLISGKRDMTRAMKSMFYYFFEYNKLVS</sequence>